<feature type="domain" description="N-acetyltransferase" evidence="1">
    <location>
        <begin position="7"/>
        <end position="159"/>
    </location>
</feature>
<dbReference type="RefSeq" id="WP_069965855.1">
    <property type="nucleotide sequence ID" value="NZ_CM124774.1"/>
</dbReference>
<gene>
    <name evidence="2" type="ORF">BH720_03920</name>
</gene>
<organism evidence="2">
    <name type="scientific">Desertifilum tharense IPPAS B-1220</name>
    <dbReference type="NCBI Taxonomy" id="1781255"/>
    <lineage>
        <taxon>Bacteria</taxon>
        <taxon>Bacillati</taxon>
        <taxon>Cyanobacteriota</taxon>
        <taxon>Cyanophyceae</taxon>
        <taxon>Desertifilales</taxon>
        <taxon>Desertifilaceae</taxon>
        <taxon>Desertifilum</taxon>
    </lineage>
</organism>
<dbReference type="GO" id="GO:0016747">
    <property type="term" value="F:acyltransferase activity, transferring groups other than amino-acyl groups"/>
    <property type="evidence" value="ECO:0007669"/>
    <property type="project" value="InterPro"/>
</dbReference>
<keyword evidence="2" id="KW-0808">Transferase</keyword>
<dbReference type="InterPro" id="IPR016181">
    <property type="entry name" value="Acyl_CoA_acyltransferase"/>
</dbReference>
<proteinExistence type="predicted"/>
<protein>
    <submittedName>
        <fullName evidence="2">GNAT family N-acetyltransferase</fullName>
    </submittedName>
</protein>
<dbReference type="AlphaFoldDB" id="A0A1E5QPA5"/>
<accession>A0A1E5QPA5</accession>
<reference evidence="2" key="1">
    <citation type="submission" date="2016-09" db="EMBL/GenBank/DDBJ databases">
        <title>Draft genome of thermotolerant cyanobacterium Desertifilum sp. strain IPPAS B-1220.</title>
        <authorList>
            <person name="Sinetova M.A."/>
            <person name="Bolakhan K."/>
            <person name="Zayadan B.K."/>
            <person name="Mironov K.S."/>
            <person name="Ustinova V."/>
            <person name="Kupriyanova E.V."/>
            <person name="Sidorov R.A."/>
            <person name="Skrypnik A.N."/>
            <person name="Gogoleva N.E."/>
            <person name="Gogolev Y.V."/>
            <person name="Los D.A."/>
        </authorList>
    </citation>
    <scope>NUCLEOTIDE SEQUENCE [LARGE SCALE GENOMIC DNA]</scope>
    <source>
        <strain evidence="2">IPPAS B-1220</strain>
    </source>
</reference>
<name>A0A1E5QPA5_9CYAN</name>
<dbReference type="SUPFAM" id="SSF55729">
    <property type="entry name" value="Acyl-CoA N-acyltransferases (Nat)"/>
    <property type="match status" value="1"/>
</dbReference>
<evidence type="ECO:0000259" key="1">
    <source>
        <dbReference type="PROSITE" id="PS51186"/>
    </source>
</evidence>
<evidence type="ECO:0000313" key="2">
    <source>
        <dbReference type="EMBL" id="OEJ76502.1"/>
    </source>
</evidence>
<dbReference type="InterPro" id="IPR000182">
    <property type="entry name" value="GNAT_dom"/>
</dbReference>
<dbReference type="PROSITE" id="PS51186">
    <property type="entry name" value="GNAT"/>
    <property type="match status" value="1"/>
</dbReference>
<dbReference type="Pfam" id="PF00583">
    <property type="entry name" value="Acetyltransf_1"/>
    <property type="match status" value="1"/>
</dbReference>
<dbReference type="OrthoDB" id="9799092at2"/>
<dbReference type="CDD" id="cd04301">
    <property type="entry name" value="NAT_SF"/>
    <property type="match status" value="1"/>
</dbReference>
<sequence length="159" mass="18083">MLTTLHFSVREATLPEDPLIAQHFYQLWLAHQLTPDSLNPDWLNITLEFIADARQRLSYQAFVAEVEGKVVGSASCQLFAGLYPLVFNEQYRKFGYIWGVYVEPDYRNQGIAKHLTHCTTDYLKSIGCTQAVLNASPLGKPVYTHLGFTEANEMRLDLV</sequence>
<dbReference type="EMBL" id="MJGC01000037">
    <property type="protein sequence ID" value="OEJ76502.1"/>
    <property type="molecule type" value="Genomic_DNA"/>
</dbReference>
<comment type="caution">
    <text evidence="2">The sequence shown here is derived from an EMBL/GenBank/DDBJ whole genome shotgun (WGS) entry which is preliminary data.</text>
</comment>
<dbReference type="STRING" id="1781255.BH720_03920"/>
<dbReference type="Gene3D" id="3.40.630.30">
    <property type="match status" value="1"/>
</dbReference>